<keyword evidence="11" id="KW-1133">Transmembrane helix</keyword>
<feature type="transmembrane region" description="Helical" evidence="11">
    <location>
        <begin position="146"/>
        <end position="165"/>
    </location>
</feature>
<evidence type="ECO:0000256" key="9">
    <source>
        <dbReference type="ARBA" id="ARBA00022840"/>
    </source>
</evidence>
<dbReference type="RefSeq" id="WP_012610269.1">
    <property type="nucleotide sequence ID" value="NC_011768.1"/>
</dbReference>
<evidence type="ECO:0000256" key="3">
    <source>
        <dbReference type="ARBA" id="ARBA00012438"/>
    </source>
</evidence>
<comment type="catalytic activity">
    <reaction evidence="1">
        <text>ATP + protein L-histidine = ADP + protein N-phospho-L-histidine.</text>
        <dbReference type="EC" id="2.7.13.3"/>
    </reaction>
</comment>
<keyword evidence="6" id="KW-0808">Transferase</keyword>
<name>B8F986_DESAL</name>
<dbReference type="PROSITE" id="PS50109">
    <property type="entry name" value="HIS_KIN"/>
    <property type="match status" value="1"/>
</dbReference>
<feature type="domain" description="HAMP" evidence="13">
    <location>
        <begin position="166"/>
        <end position="218"/>
    </location>
</feature>
<evidence type="ECO:0000256" key="4">
    <source>
        <dbReference type="ARBA" id="ARBA00022475"/>
    </source>
</evidence>
<dbReference type="SMART" id="SM00387">
    <property type="entry name" value="HATPase_c"/>
    <property type="match status" value="1"/>
</dbReference>
<evidence type="ECO:0000313" key="15">
    <source>
        <dbReference type="Proteomes" id="UP000000739"/>
    </source>
</evidence>
<dbReference type="InterPro" id="IPR003594">
    <property type="entry name" value="HATPase_dom"/>
</dbReference>
<dbReference type="SMART" id="SM00388">
    <property type="entry name" value="HisKA"/>
    <property type="match status" value="1"/>
</dbReference>
<evidence type="ECO:0000259" key="13">
    <source>
        <dbReference type="PROSITE" id="PS50885"/>
    </source>
</evidence>
<dbReference type="GO" id="GO:0005524">
    <property type="term" value="F:ATP binding"/>
    <property type="evidence" value="ECO:0007669"/>
    <property type="project" value="UniProtKB-KW"/>
</dbReference>
<dbReference type="Pfam" id="PF00672">
    <property type="entry name" value="HAMP"/>
    <property type="match status" value="1"/>
</dbReference>
<evidence type="ECO:0000256" key="6">
    <source>
        <dbReference type="ARBA" id="ARBA00022679"/>
    </source>
</evidence>
<dbReference type="InterPro" id="IPR036890">
    <property type="entry name" value="HATPase_C_sf"/>
</dbReference>
<keyword evidence="5" id="KW-0597">Phosphoprotein</keyword>
<keyword evidence="9" id="KW-0067">ATP-binding</keyword>
<dbReference type="Pfam" id="PF00512">
    <property type="entry name" value="HisKA"/>
    <property type="match status" value="1"/>
</dbReference>
<evidence type="ECO:0000256" key="1">
    <source>
        <dbReference type="ARBA" id="ARBA00000085"/>
    </source>
</evidence>
<dbReference type="Proteomes" id="UP000000739">
    <property type="component" value="Chromosome"/>
</dbReference>
<dbReference type="FunFam" id="3.30.565.10:FF:000006">
    <property type="entry name" value="Sensor histidine kinase WalK"/>
    <property type="match status" value="1"/>
</dbReference>
<dbReference type="SUPFAM" id="SSF47384">
    <property type="entry name" value="Homodimeric domain of signal transducing histidine kinase"/>
    <property type="match status" value="1"/>
</dbReference>
<dbReference type="PROSITE" id="PS50885">
    <property type="entry name" value="HAMP"/>
    <property type="match status" value="1"/>
</dbReference>
<gene>
    <name evidence="14" type="ordered locus">Dalk_1129</name>
</gene>
<feature type="coiled-coil region" evidence="10">
    <location>
        <begin position="203"/>
        <end position="230"/>
    </location>
</feature>
<dbReference type="PANTHER" id="PTHR44936:SF10">
    <property type="entry name" value="SENSOR PROTEIN RSTB"/>
    <property type="match status" value="1"/>
</dbReference>
<dbReference type="SMART" id="SM00304">
    <property type="entry name" value="HAMP"/>
    <property type="match status" value="1"/>
</dbReference>
<sequence>MNLPGKLFWRIYLFGLLLIIAATVAAVLPSIIMEPNAHFHGSPHRIREWVTVELHARLDKPAELQNYLNHISTLVNSGAAVYTRDGVRLAASGAAPPQALEAKDHRYIGKWRSIRSHGIWVYSMPLGDDDAPYLVIDGKGGGPRRLFLALGAVLLTVGILSWPLARAITRPLERLSDNAKALAAGDLSARSGVVRKDEVGDLAKTLDNMADRLEERIHSEKELLANISHEIRTPLARLRVAIELCEDAPGDAAETMERLIGMGSDLAELESLLENVLASARLDLASSSPASIPVRLRRVAMPDFLDKTRERFERRYTDRVLEINSSVEDMEIMLDPDLFNRVCDNLLDNAVKYSPPNAKPILFAKKKENRLHIQVMNYGQGVPEEDLPRLFEPFFRSDRSRSRKTGGTGLGLTLCKRIVEAHHGTISASANPQGGLVVDIDIPG</sequence>
<evidence type="ECO:0000256" key="8">
    <source>
        <dbReference type="ARBA" id="ARBA00022777"/>
    </source>
</evidence>
<keyword evidence="15" id="KW-1185">Reference proteome</keyword>
<keyword evidence="10" id="KW-0175">Coiled coil</keyword>
<evidence type="ECO:0000256" key="5">
    <source>
        <dbReference type="ARBA" id="ARBA00022553"/>
    </source>
</evidence>
<dbReference type="EMBL" id="CP001322">
    <property type="protein sequence ID" value="ACL02832.1"/>
    <property type="molecule type" value="Genomic_DNA"/>
</dbReference>
<dbReference type="GO" id="GO:0000155">
    <property type="term" value="F:phosphorelay sensor kinase activity"/>
    <property type="evidence" value="ECO:0007669"/>
    <property type="project" value="InterPro"/>
</dbReference>
<dbReference type="InterPro" id="IPR003661">
    <property type="entry name" value="HisK_dim/P_dom"/>
</dbReference>
<dbReference type="InterPro" id="IPR005467">
    <property type="entry name" value="His_kinase_dom"/>
</dbReference>
<dbReference type="Gene3D" id="6.10.340.10">
    <property type="match status" value="1"/>
</dbReference>
<dbReference type="PRINTS" id="PR00344">
    <property type="entry name" value="BCTRLSENSOR"/>
</dbReference>
<feature type="domain" description="Histidine kinase" evidence="12">
    <location>
        <begin position="226"/>
        <end position="444"/>
    </location>
</feature>
<evidence type="ECO:0000256" key="7">
    <source>
        <dbReference type="ARBA" id="ARBA00022741"/>
    </source>
</evidence>
<dbReference type="InterPro" id="IPR004358">
    <property type="entry name" value="Sig_transdc_His_kin-like_C"/>
</dbReference>
<keyword evidence="11" id="KW-0472">Membrane</keyword>
<keyword evidence="11" id="KW-0812">Transmembrane</keyword>
<evidence type="ECO:0000256" key="11">
    <source>
        <dbReference type="SAM" id="Phobius"/>
    </source>
</evidence>
<dbReference type="InterPro" id="IPR003660">
    <property type="entry name" value="HAMP_dom"/>
</dbReference>
<dbReference type="Gene3D" id="3.30.565.10">
    <property type="entry name" value="Histidine kinase-like ATPase, C-terminal domain"/>
    <property type="match status" value="1"/>
</dbReference>
<dbReference type="HOGENOM" id="CLU_000445_89_6_7"/>
<evidence type="ECO:0000259" key="12">
    <source>
        <dbReference type="PROSITE" id="PS50109"/>
    </source>
</evidence>
<dbReference type="EC" id="2.7.13.3" evidence="3"/>
<proteinExistence type="predicted"/>
<dbReference type="SUPFAM" id="SSF158472">
    <property type="entry name" value="HAMP domain-like"/>
    <property type="match status" value="1"/>
</dbReference>
<dbReference type="InterPro" id="IPR050980">
    <property type="entry name" value="2C_sensor_his_kinase"/>
</dbReference>
<comment type="subcellular location">
    <subcellularLocation>
        <location evidence="2">Cell membrane</location>
        <topology evidence="2">Multi-pass membrane protein</topology>
    </subcellularLocation>
</comment>
<evidence type="ECO:0000256" key="10">
    <source>
        <dbReference type="SAM" id="Coils"/>
    </source>
</evidence>
<dbReference type="CDD" id="cd06225">
    <property type="entry name" value="HAMP"/>
    <property type="match status" value="1"/>
</dbReference>
<dbReference type="KEGG" id="dal:Dalk_1129"/>
<accession>B8F986</accession>
<dbReference type="AlphaFoldDB" id="B8F986"/>
<evidence type="ECO:0000313" key="14">
    <source>
        <dbReference type="EMBL" id="ACL02832.1"/>
    </source>
</evidence>
<reference evidence="14 15" key="1">
    <citation type="journal article" date="2012" name="Environ. Microbiol.">
        <title>The genome sequence of Desulfatibacillum alkenivorans AK-01: a blueprint for anaerobic alkane oxidation.</title>
        <authorList>
            <person name="Callaghan A.V."/>
            <person name="Morris B.E."/>
            <person name="Pereira I.A."/>
            <person name="McInerney M.J."/>
            <person name="Austin R.N."/>
            <person name="Groves J.T."/>
            <person name="Kukor J.J."/>
            <person name="Suflita J.M."/>
            <person name="Young L.Y."/>
            <person name="Zylstra G.J."/>
            <person name="Wawrik B."/>
        </authorList>
    </citation>
    <scope>NUCLEOTIDE SEQUENCE [LARGE SCALE GENOMIC DNA]</scope>
    <source>
        <strain evidence="14 15">AK-01</strain>
    </source>
</reference>
<keyword evidence="8 14" id="KW-0418">Kinase</keyword>
<evidence type="ECO:0000256" key="2">
    <source>
        <dbReference type="ARBA" id="ARBA00004651"/>
    </source>
</evidence>
<dbReference type="GO" id="GO:0005886">
    <property type="term" value="C:plasma membrane"/>
    <property type="evidence" value="ECO:0007669"/>
    <property type="project" value="UniProtKB-SubCell"/>
</dbReference>
<keyword evidence="4" id="KW-1003">Cell membrane</keyword>
<dbReference type="Gene3D" id="1.10.287.130">
    <property type="match status" value="1"/>
</dbReference>
<feature type="transmembrane region" description="Helical" evidence="11">
    <location>
        <begin position="12"/>
        <end position="32"/>
    </location>
</feature>
<dbReference type="SUPFAM" id="SSF55874">
    <property type="entry name" value="ATPase domain of HSP90 chaperone/DNA topoisomerase II/histidine kinase"/>
    <property type="match status" value="1"/>
</dbReference>
<dbReference type="CDD" id="cd00082">
    <property type="entry name" value="HisKA"/>
    <property type="match status" value="1"/>
</dbReference>
<dbReference type="Pfam" id="PF02518">
    <property type="entry name" value="HATPase_c"/>
    <property type="match status" value="1"/>
</dbReference>
<dbReference type="InterPro" id="IPR036097">
    <property type="entry name" value="HisK_dim/P_sf"/>
</dbReference>
<protein>
    <recommendedName>
        <fullName evidence="3">histidine kinase</fullName>
        <ecNumber evidence="3">2.7.13.3</ecNumber>
    </recommendedName>
</protein>
<dbReference type="eggNOG" id="COG2205">
    <property type="taxonomic scope" value="Bacteria"/>
</dbReference>
<dbReference type="PANTHER" id="PTHR44936">
    <property type="entry name" value="SENSOR PROTEIN CREC"/>
    <property type="match status" value="1"/>
</dbReference>
<organism evidence="14 15">
    <name type="scientific">Desulfatibacillum aliphaticivorans</name>
    <dbReference type="NCBI Taxonomy" id="218208"/>
    <lineage>
        <taxon>Bacteria</taxon>
        <taxon>Pseudomonadati</taxon>
        <taxon>Thermodesulfobacteriota</taxon>
        <taxon>Desulfobacteria</taxon>
        <taxon>Desulfobacterales</taxon>
        <taxon>Desulfatibacillaceae</taxon>
        <taxon>Desulfatibacillum</taxon>
    </lineage>
</organism>
<keyword evidence="7" id="KW-0547">Nucleotide-binding</keyword>